<feature type="region of interest" description="Disordered" evidence="1">
    <location>
        <begin position="48"/>
        <end position="84"/>
    </location>
</feature>
<gene>
    <name evidence="3" type="ORF">PBS001_LOCUS7896</name>
    <name evidence="2" type="ORF">PBS003_LOCUS2134</name>
</gene>
<dbReference type="EMBL" id="CAKKTJ010000124">
    <property type="protein sequence ID" value="CAH0475314.1"/>
    <property type="molecule type" value="Genomic_DNA"/>
</dbReference>
<organism evidence="2 5">
    <name type="scientific">Peronospora belbahrii</name>
    <dbReference type="NCBI Taxonomy" id="622444"/>
    <lineage>
        <taxon>Eukaryota</taxon>
        <taxon>Sar</taxon>
        <taxon>Stramenopiles</taxon>
        <taxon>Oomycota</taxon>
        <taxon>Peronosporomycetes</taxon>
        <taxon>Peronosporales</taxon>
        <taxon>Peronosporaceae</taxon>
        <taxon>Peronospora</taxon>
    </lineage>
</organism>
<evidence type="ECO:0000313" key="3">
    <source>
        <dbReference type="EMBL" id="CAH0521444.1"/>
    </source>
</evidence>
<evidence type="ECO:0000313" key="5">
    <source>
        <dbReference type="Proteomes" id="UP001160483"/>
    </source>
</evidence>
<feature type="compositionally biased region" description="Low complexity" evidence="1">
    <location>
        <begin position="63"/>
        <end position="74"/>
    </location>
</feature>
<protein>
    <recommendedName>
        <fullName evidence="6">Retrotransposon gag domain-containing protein</fullName>
    </recommendedName>
</protein>
<dbReference type="EMBL" id="CAKLCB010000379">
    <property type="protein sequence ID" value="CAH0521444.1"/>
    <property type="molecule type" value="Genomic_DNA"/>
</dbReference>
<proteinExistence type="predicted"/>
<dbReference type="Proteomes" id="UP001158986">
    <property type="component" value="Unassembled WGS sequence"/>
</dbReference>
<reference evidence="2 4" key="1">
    <citation type="submission" date="2021-11" db="EMBL/GenBank/DDBJ databases">
        <authorList>
            <person name="Islam A."/>
            <person name="Islam S."/>
            <person name="Flora M.S."/>
            <person name="Rahman M."/>
            <person name="Ziaur R.M."/>
            <person name="Epstein J.H."/>
            <person name="Hassan M."/>
            <person name="Klassen M."/>
            <person name="Woodard K."/>
            <person name="Webb A."/>
            <person name="Webby R.J."/>
            <person name="El Zowalaty M.E."/>
        </authorList>
    </citation>
    <scope>NUCLEOTIDE SEQUENCE</scope>
    <source>
        <strain evidence="3">Pbs1</strain>
        <strain evidence="2">Pbs3</strain>
    </source>
</reference>
<evidence type="ECO:0000313" key="2">
    <source>
        <dbReference type="EMBL" id="CAH0475314.1"/>
    </source>
</evidence>
<evidence type="ECO:0008006" key="6">
    <source>
        <dbReference type="Google" id="ProtNLM"/>
    </source>
</evidence>
<dbReference type="Proteomes" id="UP001160483">
    <property type="component" value="Unassembled WGS sequence"/>
</dbReference>
<dbReference type="AlphaFoldDB" id="A0AAU9KSY0"/>
<name>A0AAU9KSY0_9STRA</name>
<evidence type="ECO:0000256" key="1">
    <source>
        <dbReference type="SAM" id="MobiDB-lite"/>
    </source>
</evidence>
<comment type="caution">
    <text evidence="2">The sequence shown here is derived from an EMBL/GenBank/DDBJ whole genome shotgun (WGS) entry which is preliminary data.</text>
</comment>
<keyword evidence="4" id="KW-1185">Reference proteome</keyword>
<sequence length="231" mass="25810">MSQDYNPNCTSSRVTRGGVPTVPVGNLQAYFDVTIPKFLQERQIPQTHIDGSAARGRQRARRSAAQMGSSAGMQVARDQGMTDEEMESVGLCEYDPDDMDLDGPLARMANATLGQVPNMVPRIKLLATSDLKKFHGTDQDEDQARSWVKTVKTAFTRDQAPDEEKCLGSGGLTTGPSQDWFRQLGRSVRENWKDLLQEFQIQFCGLGVPVARQYTTRRKGWANFRWTTCTV</sequence>
<evidence type="ECO:0000313" key="4">
    <source>
        <dbReference type="Proteomes" id="UP001158986"/>
    </source>
</evidence>
<accession>A0AAU9KSY0</accession>